<dbReference type="InterPro" id="IPR053188">
    <property type="entry name" value="FkbM_Methyltransferase"/>
</dbReference>
<dbReference type="EMBL" id="CAKLPX010000002">
    <property type="protein sequence ID" value="CAH0992018.1"/>
    <property type="molecule type" value="Genomic_DNA"/>
</dbReference>
<dbReference type="PANTHER" id="PTHR36973:SF4">
    <property type="entry name" value="NODULATION PROTEIN"/>
    <property type="match status" value="1"/>
</dbReference>
<proteinExistence type="predicted"/>
<accession>A0ABM9AG75</accession>
<dbReference type="NCBIfam" id="TIGR01444">
    <property type="entry name" value="fkbM_fam"/>
    <property type="match status" value="1"/>
</dbReference>
<keyword evidence="1" id="KW-0175">Coiled coil</keyword>
<dbReference type="SUPFAM" id="SSF53335">
    <property type="entry name" value="S-adenosyl-L-methionine-dependent methyltransferases"/>
    <property type="match status" value="1"/>
</dbReference>
<evidence type="ECO:0000256" key="1">
    <source>
        <dbReference type="SAM" id="Coils"/>
    </source>
</evidence>
<keyword evidence="4" id="KW-1185">Reference proteome</keyword>
<dbReference type="Proteomes" id="UP000838100">
    <property type="component" value="Unassembled WGS sequence"/>
</dbReference>
<dbReference type="Gene3D" id="3.40.50.150">
    <property type="entry name" value="Vaccinia Virus protein VP39"/>
    <property type="match status" value="1"/>
</dbReference>
<dbReference type="Pfam" id="PF05050">
    <property type="entry name" value="Methyltransf_21"/>
    <property type="match status" value="1"/>
</dbReference>
<dbReference type="InterPro" id="IPR006342">
    <property type="entry name" value="FkbM_mtfrase"/>
</dbReference>
<reference evidence="3" key="1">
    <citation type="submission" date="2021-12" db="EMBL/GenBank/DDBJ databases">
        <authorList>
            <person name="Rodrigo-Torres L."/>
            <person name="Arahal R. D."/>
            <person name="Lucena T."/>
        </authorList>
    </citation>
    <scope>NUCLEOTIDE SEQUENCE</scope>
    <source>
        <strain evidence="3">CECT 8267</strain>
    </source>
</reference>
<feature type="coiled-coil region" evidence="1">
    <location>
        <begin position="246"/>
        <end position="323"/>
    </location>
</feature>
<evidence type="ECO:0000313" key="4">
    <source>
        <dbReference type="Proteomes" id="UP000838100"/>
    </source>
</evidence>
<organism evidence="3 4">
    <name type="scientific">Sinobacterium norvegicum</name>
    <dbReference type="NCBI Taxonomy" id="1641715"/>
    <lineage>
        <taxon>Bacteria</taxon>
        <taxon>Pseudomonadati</taxon>
        <taxon>Pseudomonadota</taxon>
        <taxon>Gammaproteobacteria</taxon>
        <taxon>Cellvibrionales</taxon>
        <taxon>Spongiibacteraceae</taxon>
        <taxon>Sinobacterium</taxon>
    </lineage>
</organism>
<sequence>MKLVSYAQNFEDVMLWRALGHINDGFYIDVGANDPTIDSVTKAFYDAGWSGINIEPEKEWFDKLAAQRTRDNNIQCAAGSSEGSLKLFVLPGTGLSTSNKEIAKEHEEEYSISVTETVVPLKTLTTICRENNVNDIHFLKIDVETAEKSVLEGIDLRLIRPWILVVEATLPGSQNQDHQDWEPIILSKDYHFIYFDGLNRYYVADEHKDLDHHFSTPPNVFDGASLSGLSNNLWCTTVSNKAETTLAEQKEYTTELERKIHQIESENFKIRKSTREKIIALKLSHEDINEELKKETLSLKSRLNKSEKNHKNLTKKINLLTNSRSWRLTQPLRKTVKSISVLRRKTKEKTSRLRKKAIRTARRKPLFKRMVNGLLYFSPTLKTRFNRPSTKDKKTSTLRQHKHISENASSALNFLNAEIKKNKGNK</sequence>
<dbReference type="PANTHER" id="PTHR36973">
    <property type="entry name" value="SLL1456 PROTEIN-RELATED"/>
    <property type="match status" value="1"/>
</dbReference>
<feature type="domain" description="Methyltransferase FkbM" evidence="2">
    <location>
        <begin position="29"/>
        <end position="192"/>
    </location>
</feature>
<protein>
    <recommendedName>
        <fullName evidence="2">Methyltransferase FkbM domain-containing protein</fullName>
    </recommendedName>
</protein>
<evidence type="ECO:0000313" key="3">
    <source>
        <dbReference type="EMBL" id="CAH0992018.1"/>
    </source>
</evidence>
<dbReference type="InterPro" id="IPR029063">
    <property type="entry name" value="SAM-dependent_MTases_sf"/>
</dbReference>
<gene>
    <name evidence="3" type="ORF">SIN8267_02133</name>
</gene>
<comment type="caution">
    <text evidence="3">The sequence shown here is derived from an EMBL/GenBank/DDBJ whole genome shotgun (WGS) entry which is preliminary data.</text>
</comment>
<dbReference type="RefSeq" id="WP_237444716.1">
    <property type="nucleotide sequence ID" value="NZ_CAKLPX010000002.1"/>
</dbReference>
<name>A0ABM9AG75_9GAMM</name>
<evidence type="ECO:0000259" key="2">
    <source>
        <dbReference type="Pfam" id="PF05050"/>
    </source>
</evidence>